<dbReference type="GO" id="GO:0000160">
    <property type="term" value="P:phosphorelay signal transduction system"/>
    <property type="evidence" value="ECO:0007669"/>
    <property type="project" value="UniProtKB-KW"/>
</dbReference>
<evidence type="ECO:0000256" key="1">
    <source>
        <dbReference type="ARBA" id="ARBA00000085"/>
    </source>
</evidence>
<dbReference type="Pfam" id="PF02518">
    <property type="entry name" value="HATPase_c"/>
    <property type="match status" value="1"/>
</dbReference>
<dbReference type="EC" id="2.7.13.3" evidence="2"/>
<evidence type="ECO:0000256" key="4">
    <source>
        <dbReference type="ARBA" id="ARBA00022741"/>
    </source>
</evidence>
<comment type="catalytic activity">
    <reaction evidence="1">
        <text>ATP + protein L-histidine = ADP + protein N-phospho-L-histidine.</text>
        <dbReference type="EC" id="2.7.13.3"/>
    </reaction>
</comment>
<feature type="domain" description="Histidine kinase" evidence="9">
    <location>
        <begin position="90"/>
        <end position="284"/>
    </location>
</feature>
<dbReference type="InterPro" id="IPR005467">
    <property type="entry name" value="His_kinase_dom"/>
</dbReference>
<dbReference type="GO" id="GO:0004673">
    <property type="term" value="F:protein histidine kinase activity"/>
    <property type="evidence" value="ECO:0007669"/>
    <property type="project" value="UniProtKB-EC"/>
</dbReference>
<keyword evidence="7" id="KW-0902">Two-component regulatory system</keyword>
<dbReference type="PRINTS" id="PR00344">
    <property type="entry name" value="BCTRLSENSOR"/>
</dbReference>
<evidence type="ECO:0000256" key="3">
    <source>
        <dbReference type="ARBA" id="ARBA00022679"/>
    </source>
</evidence>
<keyword evidence="3" id="KW-0808">Transferase</keyword>
<dbReference type="AlphaFoldDB" id="A0A2U0TYZ6"/>
<dbReference type="SMART" id="SM00387">
    <property type="entry name" value="HATPase_c"/>
    <property type="match status" value="1"/>
</dbReference>
<protein>
    <recommendedName>
        <fullName evidence="2">histidine kinase</fullName>
        <ecNumber evidence="2">2.7.13.3</ecNumber>
    </recommendedName>
</protein>
<comment type="caution">
    <text evidence="10">The sequence shown here is derived from an EMBL/GenBank/DDBJ whole genome shotgun (WGS) entry which is preliminary data.</text>
</comment>
<dbReference type="Gene3D" id="3.30.565.10">
    <property type="entry name" value="Histidine kinase-like ATPase, C-terminal domain"/>
    <property type="match status" value="1"/>
</dbReference>
<evidence type="ECO:0000256" key="8">
    <source>
        <dbReference type="SAM" id="Phobius"/>
    </source>
</evidence>
<proteinExistence type="predicted"/>
<keyword evidence="5 10" id="KW-0418">Kinase</keyword>
<dbReference type="GO" id="GO:0005524">
    <property type="term" value="F:ATP binding"/>
    <property type="evidence" value="ECO:0007669"/>
    <property type="project" value="UniProtKB-KW"/>
</dbReference>
<keyword evidence="8" id="KW-1133">Transmembrane helix</keyword>
<organism evidence="10 11">
    <name type="scientific">Hallella colorans</name>
    <dbReference type="NCBI Taxonomy" id="1703337"/>
    <lineage>
        <taxon>Bacteria</taxon>
        <taxon>Pseudomonadati</taxon>
        <taxon>Bacteroidota</taxon>
        <taxon>Bacteroidia</taxon>
        <taxon>Bacteroidales</taxon>
        <taxon>Prevotellaceae</taxon>
        <taxon>Hallella</taxon>
    </lineage>
</organism>
<evidence type="ECO:0000313" key="10">
    <source>
        <dbReference type="EMBL" id="PVX48824.1"/>
    </source>
</evidence>
<dbReference type="EMBL" id="QENY01000023">
    <property type="protein sequence ID" value="PVX48824.1"/>
    <property type="molecule type" value="Genomic_DNA"/>
</dbReference>
<dbReference type="PROSITE" id="PS50109">
    <property type="entry name" value="HIS_KIN"/>
    <property type="match status" value="1"/>
</dbReference>
<accession>A0A2U0TYZ6</accession>
<dbReference type="InterPro" id="IPR003594">
    <property type="entry name" value="HATPase_dom"/>
</dbReference>
<keyword evidence="11" id="KW-1185">Reference proteome</keyword>
<keyword evidence="8" id="KW-0472">Membrane</keyword>
<evidence type="ECO:0000256" key="7">
    <source>
        <dbReference type="ARBA" id="ARBA00023012"/>
    </source>
</evidence>
<dbReference type="SUPFAM" id="SSF55874">
    <property type="entry name" value="ATPase domain of HSP90 chaperone/DNA topoisomerase II/histidine kinase"/>
    <property type="match status" value="1"/>
</dbReference>
<evidence type="ECO:0000256" key="6">
    <source>
        <dbReference type="ARBA" id="ARBA00022840"/>
    </source>
</evidence>
<feature type="transmembrane region" description="Helical" evidence="8">
    <location>
        <begin position="6"/>
        <end position="24"/>
    </location>
</feature>
<evidence type="ECO:0000256" key="5">
    <source>
        <dbReference type="ARBA" id="ARBA00022777"/>
    </source>
</evidence>
<evidence type="ECO:0000259" key="9">
    <source>
        <dbReference type="PROSITE" id="PS50109"/>
    </source>
</evidence>
<sequence>MMNWEWIVGVIVVTTLAVGTWFLYHQKLLARRAQLMREAILNHDFMFRLPTKGLFRGERALQETLNDLGQDIARLVARHEVESWQRLTRVLTHEIMNATTPISSISQAYLAHPGIKGSPYEEGIRAIHDTCDGLCAFVDSYRKLTRLQEAVPTDINLLELLNSLRTLFGNLKWHIGIPAETIVHTDGNMLRQVLLNLVKNAVEAGAGTIDARWDGALWVSNDGAPIAADVAKDIFVPFFTTKTTGTGIGLSLSRQLMVVSGGDLQLAERPVAGYHVTFIVKTSA</sequence>
<dbReference type="PANTHER" id="PTHR43065">
    <property type="entry name" value="SENSOR HISTIDINE KINASE"/>
    <property type="match status" value="1"/>
</dbReference>
<name>A0A2U0TYZ6_9BACT</name>
<gene>
    <name evidence="10" type="ORF">C7379_12318</name>
</gene>
<dbReference type="Proteomes" id="UP000245870">
    <property type="component" value="Unassembled WGS sequence"/>
</dbReference>
<evidence type="ECO:0000313" key="11">
    <source>
        <dbReference type="Proteomes" id="UP000245870"/>
    </source>
</evidence>
<evidence type="ECO:0000256" key="2">
    <source>
        <dbReference type="ARBA" id="ARBA00012438"/>
    </source>
</evidence>
<keyword evidence="6" id="KW-0067">ATP-binding</keyword>
<dbReference type="InterPro" id="IPR004358">
    <property type="entry name" value="Sig_transdc_His_kin-like_C"/>
</dbReference>
<dbReference type="RefSeq" id="WP_243406782.1">
    <property type="nucleotide sequence ID" value="NZ_CAMPWS010000018.1"/>
</dbReference>
<dbReference type="PANTHER" id="PTHR43065:SF46">
    <property type="entry name" value="C4-DICARBOXYLATE TRANSPORT SENSOR PROTEIN DCTB"/>
    <property type="match status" value="1"/>
</dbReference>
<keyword evidence="8" id="KW-0812">Transmembrane</keyword>
<dbReference type="InterPro" id="IPR036890">
    <property type="entry name" value="HATPase_C_sf"/>
</dbReference>
<reference evidence="10 11" key="1">
    <citation type="submission" date="2018-05" db="EMBL/GenBank/DDBJ databases">
        <title>Genomic Encyclopedia of Type Strains, Phase IV (KMG-IV): sequencing the most valuable type-strain genomes for metagenomic binning, comparative biology and taxonomic classification.</title>
        <authorList>
            <person name="Goeker M."/>
        </authorList>
    </citation>
    <scope>NUCLEOTIDE SEQUENCE [LARGE SCALE GENOMIC DNA]</scope>
    <source>
        <strain evidence="10 11">DSM 100333</strain>
    </source>
</reference>
<keyword evidence="4" id="KW-0547">Nucleotide-binding</keyword>